<evidence type="ECO:0000313" key="3">
    <source>
        <dbReference type="EMBL" id="GLS87231.1"/>
    </source>
</evidence>
<dbReference type="PANTHER" id="PTHR39176:SF1">
    <property type="entry name" value="PERIPLASMIC PROTEIN"/>
    <property type="match status" value="1"/>
</dbReference>
<evidence type="ECO:0000259" key="2">
    <source>
        <dbReference type="Pfam" id="PF07007"/>
    </source>
</evidence>
<protein>
    <recommendedName>
        <fullName evidence="2">Lysozyme inhibitor LprI-like N-terminal domain-containing protein</fullName>
    </recommendedName>
</protein>
<keyword evidence="1" id="KW-0732">Signal</keyword>
<dbReference type="Proteomes" id="UP001157355">
    <property type="component" value="Unassembled WGS sequence"/>
</dbReference>
<feature type="signal peptide" evidence="1">
    <location>
        <begin position="1"/>
        <end position="19"/>
    </location>
</feature>
<reference evidence="3 4" key="1">
    <citation type="journal article" date="2014" name="Int. J. Syst. Evol. Microbiol.">
        <title>Complete genome sequence of Corynebacterium casei LMG S-19264T (=DSM 44701T), isolated from a smear-ripened cheese.</title>
        <authorList>
            <consortium name="US DOE Joint Genome Institute (JGI-PGF)"/>
            <person name="Walter F."/>
            <person name="Albersmeier A."/>
            <person name="Kalinowski J."/>
            <person name="Ruckert C."/>
        </authorList>
    </citation>
    <scope>NUCLEOTIDE SEQUENCE [LARGE SCALE GENOMIC DNA]</scope>
    <source>
        <strain evidence="3 4">NBRC 111766</strain>
    </source>
</reference>
<dbReference type="EMBL" id="BSPP01000007">
    <property type="protein sequence ID" value="GLS87231.1"/>
    <property type="molecule type" value="Genomic_DNA"/>
</dbReference>
<dbReference type="PANTHER" id="PTHR39176">
    <property type="entry name" value="PERIPLASMIC PROTEIN-RELATED"/>
    <property type="match status" value="1"/>
</dbReference>
<organism evidence="3 4">
    <name type="scientific">Cypionkella aquatica</name>
    <dbReference type="NCBI Taxonomy" id="1756042"/>
    <lineage>
        <taxon>Bacteria</taxon>
        <taxon>Pseudomonadati</taxon>
        <taxon>Pseudomonadota</taxon>
        <taxon>Alphaproteobacteria</taxon>
        <taxon>Rhodobacterales</taxon>
        <taxon>Paracoccaceae</taxon>
        <taxon>Cypionkella</taxon>
    </lineage>
</organism>
<dbReference type="Gene3D" id="1.20.1270.180">
    <property type="match status" value="1"/>
</dbReference>
<feature type="domain" description="Lysozyme inhibitor LprI-like N-terminal" evidence="2">
    <location>
        <begin position="26"/>
        <end position="124"/>
    </location>
</feature>
<evidence type="ECO:0000256" key="1">
    <source>
        <dbReference type="SAM" id="SignalP"/>
    </source>
</evidence>
<keyword evidence="4" id="KW-1185">Reference proteome</keyword>
<accession>A0AA37X445</accession>
<gene>
    <name evidence="3" type="ORF">GCM10010873_22050</name>
</gene>
<proteinExistence type="predicted"/>
<evidence type="ECO:0000313" key="4">
    <source>
        <dbReference type="Proteomes" id="UP001157355"/>
    </source>
</evidence>
<dbReference type="Pfam" id="PF07007">
    <property type="entry name" value="LprI"/>
    <property type="match status" value="1"/>
</dbReference>
<comment type="caution">
    <text evidence="3">The sequence shown here is derived from an EMBL/GenBank/DDBJ whole genome shotgun (WGS) entry which is preliminary data.</text>
</comment>
<sequence length="131" mass="14458">MGFYRAAYVISLMAWPATAQDVDCGTAESQMELTYCAEQDWMAADAELNTAYAAARKQMQGIDDDLEASQRGAAEYLRDGQRAWVTFRDATCAAEGYAMHGGSAEPMVIYGCRARLTEQRVADLKAMAEEY</sequence>
<dbReference type="AlphaFoldDB" id="A0AA37X445"/>
<feature type="chain" id="PRO_5041321569" description="Lysozyme inhibitor LprI-like N-terminal domain-containing protein" evidence="1">
    <location>
        <begin position="20"/>
        <end position="131"/>
    </location>
</feature>
<name>A0AA37X445_9RHOB</name>
<dbReference type="InterPro" id="IPR009739">
    <property type="entry name" value="LprI-like_N"/>
</dbReference>